<dbReference type="GO" id="GO:0046872">
    <property type="term" value="F:metal ion binding"/>
    <property type="evidence" value="ECO:0007669"/>
    <property type="project" value="UniProtKB-KW"/>
</dbReference>
<evidence type="ECO:0000256" key="14">
    <source>
        <dbReference type="ARBA" id="ARBA00023211"/>
    </source>
</evidence>
<keyword evidence="14 20" id="KW-0464">Manganese</keyword>
<evidence type="ECO:0000256" key="10">
    <source>
        <dbReference type="ARBA" id="ARBA00022840"/>
    </source>
</evidence>
<dbReference type="GO" id="GO:0005524">
    <property type="term" value="F:ATP binding"/>
    <property type="evidence" value="ECO:0007669"/>
    <property type="project" value="UniProtKB-UniRule"/>
</dbReference>
<feature type="binding site" evidence="20">
    <location>
        <position position="305"/>
    </location>
    <ligand>
        <name>Mg(2+)</name>
        <dbReference type="ChEBI" id="CHEBI:18420"/>
        <label>2</label>
    </ligand>
</feature>
<evidence type="ECO:0000256" key="19">
    <source>
        <dbReference type="PIRSR" id="PIRSR039102-1"/>
    </source>
</evidence>
<dbReference type="GO" id="GO:0009252">
    <property type="term" value="P:peptidoglycan biosynthetic process"/>
    <property type="evidence" value="ECO:0007669"/>
    <property type="project" value="UniProtKB-UniRule"/>
</dbReference>
<evidence type="ECO:0000256" key="6">
    <source>
        <dbReference type="ARBA" id="ARBA00022490"/>
    </source>
</evidence>
<keyword evidence="11 20" id="KW-0460">Magnesium</keyword>
<dbReference type="InterPro" id="IPR011095">
    <property type="entry name" value="Dala_Dala_lig_C"/>
</dbReference>
<dbReference type="GO" id="GO:0005829">
    <property type="term" value="C:cytosol"/>
    <property type="evidence" value="ECO:0007669"/>
    <property type="project" value="TreeGrafter"/>
</dbReference>
<feature type="active site" evidence="19">
    <location>
        <position position="316"/>
    </location>
</feature>
<keyword evidence="9 21" id="KW-0547">Nucleotide-binding</keyword>
<feature type="binding site" evidence="20">
    <location>
        <position position="293"/>
    </location>
    <ligand>
        <name>Mg(2+)</name>
        <dbReference type="ChEBI" id="CHEBI:18420"/>
        <label>1</label>
    </ligand>
</feature>
<organism evidence="23 24">
    <name type="scientific">Chryseotalea sanaruensis</name>
    <dbReference type="NCBI Taxonomy" id="2482724"/>
    <lineage>
        <taxon>Bacteria</taxon>
        <taxon>Pseudomonadati</taxon>
        <taxon>Bacteroidota</taxon>
        <taxon>Cytophagia</taxon>
        <taxon>Cytophagales</taxon>
        <taxon>Chryseotaleaceae</taxon>
        <taxon>Chryseotalea</taxon>
    </lineage>
</organism>
<dbReference type="AlphaFoldDB" id="A0A401UDM1"/>
<evidence type="ECO:0000313" key="23">
    <source>
        <dbReference type="EMBL" id="GCC52970.1"/>
    </source>
</evidence>
<evidence type="ECO:0000256" key="8">
    <source>
        <dbReference type="ARBA" id="ARBA00022723"/>
    </source>
</evidence>
<evidence type="ECO:0000256" key="2">
    <source>
        <dbReference type="ARBA" id="ARBA00003921"/>
    </source>
</evidence>
<dbReference type="RefSeq" id="WP_127123620.1">
    <property type="nucleotide sequence ID" value="NZ_BHXQ01000006.1"/>
</dbReference>
<comment type="catalytic activity">
    <reaction evidence="16 18">
        <text>2 D-alanine + ATP = D-alanyl-D-alanine + ADP + phosphate + H(+)</text>
        <dbReference type="Rhea" id="RHEA:11224"/>
        <dbReference type="ChEBI" id="CHEBI:15378"/>
        <dbReference type="ChEBI" id="CHEBI:30616"/>
        <dbReference type="ChEBI" id="CHEBI:43474"/>
        <dbReference type="ChEBI" id="CHEBI:57416"/>
        <dbReference type="ChEBI" id="CHEBI:57822"/>
        <dbReference type="ChEBI" id="CHEBI:456216"/>
        <dbReference type="EC" id="6.3.2.4"/>
    </reaction>
</comment>
<evidence type="ECO:0000256" key="1">
    <source>
        <dbReference type="ARBA" id="ARBA00001936"/>
    </source>
</evidence>
<feature type="binding site" evidence="20">
    <location>
        <position position="305"/>
    </location>
    <ligand>
        <name>Mg(2+)</name>
        <dbReference type="ChEBI" id="CHEBI:18420"/>
        <label>1</label>
    </ligand>
</feature>
<dbReference type="Proteomes" id="UP000288227">
    <property type="component" value="Unassembled WGS sequence"/>
</dbReference>
<dbReference type="InterPro" id="IPR011761">
    <property type="entry name" value="ATP-grasp"/>
</dbReference>
<dbReference type="EMBL" id="BHXQ01000006">
    <property type="protein sequence ID" value="GCC52970.1"/>
    <property type="molecule type" value="Genomic_DNA"/>
</dbReference>
<dbReference type="PIRSF" id="PIRSF039102">
    <property type="entry name" value="Ddl/VanB"/>
    <property type="match status" value="1"/>
</dbReference>
<dbReference type="PROSITE" id="PS00844">
    <property type="entry name" value="DALA_DALA_LIGASE_2"/>
    <property type="match status" value="1"/>
</dbReference>
<dbReference type="SUPFAM" id="SSF52440">
    <property type="entry name" value="PreATP-grasp domain"/>
    <property type="match status" value="1"/>
</dbReference>
<dbReference type="Gene3D" id="3.30.470.20">
    <property type="entry name" value="ATP-grasp fold, B domain"/>
    <property type="match status" value="1"/>
</dbReference>
<comment type="cofactor">
    <cofactor evidence="1">
        <name>Mn(2+)</name>
        <dbReference type="ChEBI" id="CHEBI:29035"/>
    </cofactor>
</comment>
<evidence type="ECO:0000256" key="12">
    <source>
        <dbReference type="ARBA" id="ARBA00022960"/>
    </source>
</evidence>
<dbReference type="Gene3D" id="3.30.1490.20">
    <property type="entry name" value="ATP-grasp fold, A domain"/>
    <property type="match status" value="1"/>
</dbReference>
<evidence type="ECO:0000256" key="13">
    <source>
        <dbReference type="ARBA" id="ARBA00022984"/>
    </source>
</evidence>
<dbReference type="PROSITE" id="PS50975">
    <property type="entry name" value="ATP_GRASP"/>
    <property type="match status" value="1"/>
</dbReference>
<dbReference type="UniPathway" id="UPA00219"/>
<dbReference type="Gene3D" id="3.40.50.20">
    <property type="match status" value="1"/>
</dbReference>
<sequence length="360" mass="39973">MTEKKKVVILYGGRSVEHGVSINSAKNIYEFIDKDKFEAIAIGISKSGKWFLTKGVSKNIEEGKALSILLDAQKPGFVIAGNEERFNVDIIFPVLHGTDGEDGSIQGMIKALDLPMVGTGVLGSSLSMNKIVAKRVLESAKLPVAKYMTFHFTQREQIKFADIKKKLGIPFMVKAANLGSSVGVNKVKKPADLVKALDDAFKYDDEIIVEEFIKAREVECAILGNNPPQASMPGEIVISKKYEFYTFDAKYVDPEAVRIEVPAKLTKAVAEKIRTLSVKAFQALRCEDFARVDLFLSGNKVYVNEINTIPGFTNSSMFPMMWKERGIGFSELITTLLTIAQDRYDKGKRIERSFSSALKF</sequence>
<keyword evidence="8 20" id="KW-0479">Metal-binding</keyword>
<protein>
    <recommendedName>
        <fullName evidence="18">D-alanine--D-alanine ligase</fullName>
        <ecNumber evidence="18">6.3.2.4</ecNumber>
    </recommendedName>
    <alternativeName>
        <fullName evidence="18">D-Ala-D-Ala ligase</fullName>
    </alternativeName>
    <alternativeName>
        <fullName evidence="18">D-alanylalanine synthetase</fullName>
    </alternativeName>
</protein>
<evidence type="ECO:0000256" key="20">
    <source>
        <dbReference type="PIRSR" id="PIRSR039102-3"/>
    </source>
</evidence>
<evidence type="ECO:0000259" key="22">
    <source>
        <dbReference type="PROSITE" id="PS50975"/>
    </source>
</evidence>
<dbReference type="InterPro" id="IPR011127">
    <property type="entry name" value="Dala_Dala_lig_N"/>
</dbReference>
<evidence type="ECO:0000256" key="11">
    <source>
        <dbReference type="ARBA" id="ARBA00022842"/>
    </source>
</evidence>
<comment type="pathway">
    <text evidence="4 18">Cell wall biogenesis; peptidoglycan biosynthesis.</text>
</comment>
<keyword evidence="10 21" id="KW-0067">ATP-binding</keyword>
<dbReference type="OrthoDB" id="9813261at2"/>
<comment type="pathway">
    <text evidence="17">Glycan biosynthesis.</text>
</comment>
<comment type="cofactor">
    <cofactor evidence="20">
        <name>Mg(2+)</name>
        <dbReference type="ChEBI" id="CHEBI:18420"/>
    </cofactor>
    <cofactor evidence="20">
        <name>Mn(2+)</name>
        <dbReference type="ChEBI" id="CHEBI:29035"/>
    </cofactor>
    <text evidence="20">Binds 2 magnesium or manganese ions per subunit.</text>
</comment>
<proteinExistence type="inferred from homology"/>
<evidence type="ECO:0000256" key="9">
    <source>
        <dbReference type="ARBA" id="ARBA00022741"/>
    </source>
</evidence>
<gene>
    <name evidence="18" type="primary">ddl</name>
    <name evidence="23" type="ORF">SanaruYs_32110</name>
</gene>
<keyword evidence="15 18" id="KW-0961">Cell wall biogenesis/degradation</keyword>
<dbReference type="GO" id="GO:0008716">
    <property type="term" value="F:D-alanine-D-alanine ligase activity"/>
    <property type="evidence" value="ECO:0007669"/>
    <property type="project" value="UniProtKB-UniRule"/>
</dbReference>
<dbReference type="InterPro" id="IPR016185">
    <property type="entry name" value="PreATP-grasp_dom_sf"/>
</dbReference>
<dbReference type="EC" id="6.3.2.4" evidence="18"/>
<dbReference type="PANTHER" id="PTHR23132:SF25">
    <property type="entry name" value="D-ALANINE--D-ALANINE LIGASE A"/>
    <property type="match status" value="1"/>
</dbReference>
<dbReference type="GO" id="GO:0071555">
    <property type="term" value="P:cell wall organization"/>
    <property type="evidence" value="ECO:0007669"/>
    <property type="project" value="UniProtKB-KW"/>
</dbReference>
<evidence type="ECO:0000256" key="15">
    <source>
        <dbReference type="ARBA" id="ARBA00023316"/>
    </source>
</evidence>
<name>A0A401UDM1_9BACT</name>
<keyword evidence="13 18" id="KW-0573">Peptidoglycan synthesis</keyword>
<dbReference type="NCBIfam" id="TIGR01205">
    <property type="entry name" value="D_ala_D_alaTIGR"/>
    <property type="match status" value="1"/>
</dbReference>
<dbReference type="PROSITE" id="PS00843">
    <property type="entry name" value="DALA_DALA_LIGASE_1"/>
    <property type="match status" value="1"/>
</dbReference>
<dbReference type="InterPro" id="IPR013815">
    <property type="entry name" value="ATP_grasp_subdomain_1"/>
</dbReference>
<evidence type="ECO:0000256" key="17">
    <source>
        <dbReference type="ARBA" id="ARBA00060592"/>
    </source>
</evidence>
<keyword evidence="6 18" id="KW-0963">Cytoplasm</keyword>
<dbReference type="Pfam" id="PF01820">
    <property type="entry name" value="Dala_Dala_lig_N"/>
    <property type="match status" value="1"/>
</dbReference>
<dbReference type="FunFam" id="3.30.1490.20:FF:000007">
    <property type="entry name" value="D-alanine--D-alanine ligase"/>
    <property type="match status" value="1"/>
</dbReference>
<evidence type="ECO:0000256" key="18">
    <source>
        <dbReference type="HAMAP-Rule" id="MF_00047"/>
    </source>
</evidence>
<evidence type="ECO:0000256" key="4">
    <source>
        <dbReference type="ARBA" id="ARBA00004752"/>
    </source>
</evidence>
<comment type="similarity">
    <text evidence="5 18">Belongs to the D-alanine--D-alanine ligase family.</text>
</comment>
<feature type="domain" description="ATP-grasp" evidence="22">
    <location>
        <begin position="134"/>
        <end position="338"/>
    </location>
</feature>
<comment type="caution">
    <text evidence="23">The sequence shown here is derived from an EMBL/GenBank/DDBJ whole genome shotgun (WGS) entry which is preliminary data.</text>
</comment>
<evidence type="ECO:0000256" key="16">
    <source>
        <dbReference type="ARBA" id="ARBA00047614"/>
    </source>
</evidence>
<feature type="active site" evidence="19">
    <location>
        <position position="17"/>
    </location>
</feature>
<keyword evidence="24" id="KW-1185">Reference proteome</keyword>
<keyword evidence="12 18" id="KW-0133">Cell shape</keyword>
<feature type="active site" evidence="19">
    <location>
        <position position="180"/>
    </location>
</feature>
<dbReference type="GO" id="GO:0008360">
    <property type="term" value="P:regulation of cell shape"/>
    <property type="evidence" value="ECO:0007669"/>
    <property type="project" value="UniProtKB-KW"/>
</dbReference>
<comment type="subcellular location">
    <subcellularLocation>
        <location evidence="3 18">Cytoplasm</location>
    </subcellularLocation>
</comment>
<dbReference type="PANTHER" id="PTHR23132">
    <property type="entry name" value="D-ALANINE--D-ALANINE LIGASE"/>
    <property type="match status" value="1"/>
</dbReference>
<reference evidence="23 24" key="1">
    <citation type="submission" date="2018-11" db="EMBL/GenBank/DDBJ databases">
        <title>Chryseotalea sanarue gen. nov., sp., nov., a member of the family Cytophagaceae, isolated from a brackish lake in Hamamatsu Japan.</title>
        <authorList>
            <person name="Maejima Y."/>
            <person name="Iino T."/>
            <person name="Muraguchi Y."/>
            <person name="Fukuda K."/>
            <person name="Ohkuma M."/>
            <person name="Moriuchi R."/>
            <person name="Dohra H."/>
            <person name="Kimbara K."/>
            <person name="Shintani M."/>
        </authorList>
    </citation>
    <scope>NUCLEOTIDE SEQUENCE [LARGE SCALE GENOMIC DNA]</scope>
    <source>
        <strain evidence="23 24">Ys</strain>
    </source>
</reference>
<evidence type="ECO:0000313" key="24">
    <source>
        <dbReference type="Proteomes" id="UP000288227"/>
    </source>
</evidence>
<comment type="function">
    <text evidence="2 18">Cell wall formation.</text>
</comment>
<evidence type="ECO:0000256" key="5">
    <source>
        <dbReference type="ARBA" id="ARBA00010871"/>
    </source>
</evidence>
<dbReference type="NCBIfam" id="NF002528">
    <property type="entry name" value="PRK01966.1-4"/>
    <property type="match status" value="1"/>
</dbReference>
<dbReference type="InterPro" id="IPR000291">
    <property type="entry name" value="D-Ala_lig_Van_CS"/>
</dbReference>
<dbReference type="Pfam" id="PF07478">
    <property type="entry name" value="Dala_Dala_lig_C"/>
    <property type="match status" value="1"/>
</dbReference>
<accession>A0A401UDM1</accession>
<dbReference type="FunFam" id="3.30.470.20:FF:000008">
    <property type="entry name" value="D-alanine--D-alanine ligase"/>
    <property type="match status" value="1"/>
</dbReference>
<evidence type="ECO:0000256" key="7">
    <source>
        <dbReference type="ARBA" id="ARBA00022598"/>
    </source>
</evidence>
<dbReference type="HAMAP" id="MF_00047">
    <property type="entry name" value="Dala_Dala_lig"/>
    <property type="match status" value="1"/>
</dbReference>
<keyword evidence="7 18" id="KW-0436">Ligase</keyword>
<feature type="binding site" evidence="20">
    <location>
        <position position="307"/>
    </location>
    <ligand>
        <name>Mg(2+)</name>
        <dbReference type="ChEBI" id="CHEBI:18420"/>
        <label>2</label>
    </ligand>
</feature>
<evidence type="ECO:0000256" key="3">
    <source>
        <dbReference type="ARBA" id="ARBA00004496"/>
    </source>
</evidence>
<evidence type="ECO:0000256" key="21">
    <source>
        <dbReference type="PROSITE-ProRule" id="PRU00409"/>
    </source>
</evidence>
<dbReference type="InterPro" id="IPR005905">
    <property type="entry name" value="D_ala_D_ala"/>
</dbReference>
<dbReference type="SUPFAM" id="SSF56059">
    <property type="entry name" value="Glutathione synthetase ATP-binding domain-like"/>
    <property type="match status" value="1"/>
</dbReference>